<proteinExistence type="inferred from homology"/>
<protein>
    <recommendedName>
        <fullName evidence="8">VTT domain-containing protein</fullName>
    </recommendedName>
</protein>
<comment type="caution">
    <text evidence="9">The sequence shown here is derived from an EMBL/GenBank/DDBJ whole genome shotgun (WGS) entry which is preliminary data.</text>
</comment>
<name>A0ABP1RYT4_9HEXA</name>
<dbReference type="PANTHER" id="PTHR43220:SF21">
    <property type="entry name" value="TRANSMEMBRANE PROTEIN 41A"/>
    <property type="match status" value="1"/>
</dbReference>
<feature type="transmembrane region" description="Helical" evidence="7">
    <location>
        <begin position="212"/>
        <end position="230"/>
    </location>
</feature>
<keyword evidence="5 7" id="KW-0472">Membrane</keyword>
<reference evidence="9 10" key="1">
    <citation type="submission" date="2024-08" db="EMBL/GenBank/DDBJ databases">
        <authorList>
            <person name="Cucini C."/>
            <person name="Frati F."/>
        </authorList>
    </citation>
    <scope>NUCLEOTIDE SEQUENCE [LARGE SCALE GENOMIC DNA]</scope>
</reference>
<evidence type="ECO:0000256" key="5">
    <source>
        <dbReference type="ARBA" id="ARBA00023136"/>
    </source>
</evidence>
<dbReference type="InterPro" id="IPR032816">
    <property type="entry name" value="VTT_dom"/>
</dbReference>
<accession>A0ABP1RYT4</accession>
<evidence type="ECO:0000256" key="7">
    <source>
        <dbReference type="SAM" id="Phobius"/>
    </source>
</evidence>
<evidence type="ECO:0000313" key="9">
    <source>
        <dbReference type="EMBL" id="CAL8139072.1"/>
    </source>
</evidence>
<evidence type="ECO:0000259" key="8">
    <source>
        <dbReference type="Pfam" id="PF09335"/>
    </source>
</evidence>
<dbReference type="Pfam" id="PF09335">
    <property type="entry name" value="VTT_dom"/>
    <property type="match status" value="1"/>
</dbReference>
<evidence type="ECO:0000256" key="6">
    <source>
        <dbReference type="ARBA" id="ARBA00025797"/>
    </source>
</evidence>
<organism evidence="9 10">
    <name type="scientific">Orchesella dallaii</name>
    <dbReference type="NCBI Taxonomy" id="48710"/>
    <lineage>
        <taxon>Eukaryota</taxon>
        <taxon>Metazoa</taxon>
        <taxon>Ecdysozoa</taxon>
        <taxon>Arthropoda</taxon>
        <taxon>Hexapoda</taxon>
        <taxon>Collembola</taxon>
        <taxon>Entomobryomorpha</taxon>
        <taxon>Entomobryoidea</taxon>
        <taxon>Orchesellidae</taxon>
        <taxon>Orchesellinae</taxon>
        <taxon>Orchesella</taxon>
    </lineage>
</organism>
<dbReference type="InterPro" id="IPR045014">
    <property type="entry name" value="TM41A/B"/>
</dbReference>
<comment type="subcellular location">
    <subcellularLocation>
        <location evidence="1">Membrane</location>
        <topology evidence="1">Multi-pass membrane protein</topology>
    </subcellularLocation>
</comment>
<keyword evidence="2 7" id="KW-0812">Transmembrane</keyword>
<gene>
    <name evidence="9" type="ORF">ODALV1_LOCUS27674</name>
</gene>
<feature type="transmembrane region" description="Helical" evidence="7">
    <location>
        <begin position="6"/>
        <end position="27"/>
    </location>
</feature>
<feature type="transmembrane region" description="Helical" evidence="7">
    <location>
        <begin position="55"/>
        <end position="73"/>
    </location>
</feature>
<dbReference type="Proteomes" id="UP001642540">
    <property type="component" value="Unassembled WGS sequence"/>
</dbReference>
<keyword evidence="4 7" id="KW-1133">Transmembrane helix</keyword>
<comment type="similarity">
    <text evidence="6">Belongs to the TMEM41 family.</text>
</comment>
<keyword evidence="10" id="KW-1185">Reference proteome</keyword>
<evidence type="ECO:0000256" key="2">
    <source>
        <dbReference type="ARBA" id="ARBA00022692"/>
    </source>
</evidence>
<sequence length="240" mass="26588">MAFGLAQSVIALITILAAATFWLYFLYMLSGPDERISFPRDLEQIQNLRGVLDEYVANNLSYTVLFFSSAYLYKQSFAIPGSVFMNLLSGALFGVAKGFILCCFLSACGATSCFLLSKIFGKAVLTRFAPQRIEYFRSMIEKKDSEKDLFKYLLSLRIFPMTPNWLINMASPLVGVPLDRFFLSVLVGLAPYNFLTCNAGSALADLKSLDDVVSLRAGLGLGLLAIGLLNPMKLYRKLKS</sequence>
<feature type="transmembrane region" description="Helical" evidence="7">
    <location>
        <begin position="93"/>
        <end position="117"/>
    </location>
</feature>
<evidence type="ECO:0000256" key="1">
    <source>
        <dbReference type="ARBA" id="ARBA00004141"/>
    </source>
</evidence>
<evidence type="ECO:0000313" key="10">
    <source>
        <dbReference type="Proteomes" id="UP001642540"/>
    </source>
</evidence>
<evidence type="ECO:0000256" key="3">
    <source>
        <dbReference type="ARBA" id="ARBA00022729"/>
    </source>
</evidence>
<dbReference type="PANTHER" id="PTHR43220">
    <property type="match status" value="1"/>
</dbReference>
<feature type="transmembrane region" description="Helical" evidence="7">
    <location>
        <begin position="165"/>
        <end position="192"/>
    </location>
</feature>
<keyword evidence="3" id="KW-0732">Signal</keyword>
<feature type="domain" description="VTT" evidence="8">
    <location>
        <begin position="79"/>
        <end position="201"/>
    </location>
</feature>
<evidence type="ECO:0000256" key="4">
    <source>
        <dbReference type="ARBA" id="ARBA00022989"/>
    </source>
</evidence>
<dbReference type="EMBL" id="CAXLJM020000124">
    <property type="protein sequence ID" value="CAL8139072.1"/>
    <property type="molecule type" value="Genomic_DNA"/>
</dbReference>